<organism evidence="5 6">
    <name type="scientific">Geoanaerobacter pelophilus</name>
    <dbReference type="NCBI Taxonomy" id="60036"/>
    <lineage>
        <taxon>Bacteria</taxon>
        <taxon>Pseudomonadati</taxon>
        <taxon>Thermodesulfobacteriota</taxon>
        <taxon>Desulfuromonadia</taxon>
        <taxon>Geobacterales</taxon>
        <taxon>Geobacteraceae</taxon>
        <taxon>Geoanaerobacter</taxon>
    </lineage>
</organism>
<dbReference type="InterPro" id="IPR036676">
    <property type="entry name" value="PurM-like_C_sf"/>
</dbReference>
<keyword evidence="2" id="KW-0460">Magnesium</keyword>
<evidence type="ECO:0000259" key="4">
    <source>
        <dbReference type="Pfam" id="PF02769"/>
    </source>
</evidence>
<feature type="binding site" evidence="2">
    <location>
        <begin position="125"/>
        <end position="126"/>
    </location>
    <ligand>
        <name>ATP</name>
        <dbReference type="ChEBI" id="CHEBI:30616"/>
    </ligand>
</feature>
<evidence type="ECO:0000259" key="3">
    <source>
        <dbReference type="Pfam" id="PF00586"/>
    </source>
</evidence>
<dbReference type="EMBL" id="JAHCVJ010000002">
    <property type="protein sequence ID" value="MBT0664019.1"/>
    <property type="molecule type" value="Genomic_DNA"/>
</dbReference>
<feature type="binding site" evidence="2">
    <location>
        <position position="126"/>
    </location>
    <ligand>
        <name>Mg(2+)</name>
        <dbReference type="ChEBI" id="CHEBI:18420"/>
        <label>1</label>
    </ligand>
</feature>
<dbReference type="GO" id="GO:0009229">
    <property type="term" value="P:thiamine diphosphate biosynthetic process"/>
    <property type="evidence" value="ECO:0007669"/>
    <property type="project" value="UniProtKB-UniRule"/>
</dbReference>
<name>A0AAW4L032_9BACT</name>
<feature type="binding site" evidence="2">
    <location>
        <position position="152"/>
    </location>
    <ligand>
        <name>ATP</name>
        <dbReference type="ChEBI" id="CHEBI:30616"/>
    </ligand>
</feature>
<comment type="pathway">
    <text evidence="2">Cofactor biosynthesis; thiamine diphosphate biosynthesis; thiamine diphosphate from thiamine phosphate: step 1/1.</text>
</comment>
<dbReference type="InterPro" id="IPR010918">
    <property type="entry name" value="PurM-like_C_dom"/>
</dbReference>
<feature type="binding site" evidence="2">
    <location>
        <position position="32"/>
    </location>
    <ligand>
        <name>Mg(2+)</name>
        <dbReference type="ChEBI" id="CHEBI:18420"/>
        <label>4</label>
    </ligand>
</feature>
<keyword evidence="2 5" id="KW-0808">Transferase</keyword>
<comment type="catalytic activity">
    <reaction evidence="2">
        <text>thiamine phosphate + ATP = thiamine diphosphate + ADP</text>
        <dbReference type="Rhea" id="RHEA:15913"/>
        <dbReference type="ChEBI" id="CHEBI:30616"/>
        <dbReference type="ChEBI" id="CHEBI:37575"/>
        <dbReference type="ChEBI" id="CHEBI:58937"/>
        <dbReference type="ChEBI" id="CHEBI:456216"/>
        <dbReference type="EC" id="2.7.4.16"/>
    </reaction>
</comment>
<feature type="binding site" evidence="2">
    <location>
        <position position="78"/>
    </location>
    <ligand>
        <name>Mg(2+)</name>
        <dbReference type="ChEBI" id="CHEBI:18420"/>
        <label>4</label>
    </ligand>
</feature>
<dbReference type="Pfam" id="PF02769">
    <property type="entry name" value="AIRS_C"/>
    <property type="match status" value="1"/>
</dbReference>
<accession>A0AAW4L032</accession>
<feature type="binding site" evidence="2">
    <location>
        <position position="267"/>
    </location>
    <ligand>
        <name>substrate</name>
    </ligand>
</feature>
<dbReference type="GO" id="GO:0005524">
    <property type="term" value="F:ATP binding"/>
    <property type="evidence" value="ECO:0007669"/>
    <property type="project" value="UniProtKB-UniRule"/>
</dbReference>
<comment type="similarity">
    <text evidence="2">Belongs to the thiamine-monophosphate kinase family.</text>
</comment>
<comment type="function">
    <text evidence="2">Catalyzes the ATP-dependent phosphorylation of thiamine-monophosphate (TMP) to form thiamine-pyrophosphate (TPP), the active form of vitamin B1.</text>
</comment>
<keyword evidence="2" id="KW-0067">ATP-binding</keyword>
<dbReference type="NCBIfam" id="TIGR01379">
    <property type="entry name" value="thiL"/>
    <property type="match status" value="1"/>
</dbReference>
<dbReference type="RefSeq" id="WP_214170790.1">
    <property type="nucleotide sequence ID" value="NZ_JAHCVJ010000002.1"/>
</dbReference>
<evidence type="ECO:0000313" key="5">
    <source>
        <dbReference type="EMBL" id="MBT0664019.1"/>
    </source>
</evidence>
<gene>
    <name evidence="2 5" type="primary">thiL</name>
    <name evidence="5" type="ORF">KI809_06860</name>
</gene>
<evidence type="ECO:0000313" key="6">
    <source>
        <dbReference type="Proteomes" id="UP000811899"/>
    </source>
</evidence>
<feature type="domain" description="PurM-like N-terminal" evidence="3">
    <location>
        <begin position="30"/>
        <end position="143"/>
    </location>
</feature>
<keyword evidence="2" id="KW-0547">Nucleotide-binding</keyword>
<comment type="caution">
    <text evidence="2">Lacks conserved residue(s) required for the propagation of feature annotation.</text>
</comment>
<dbReference type="Pfam" id="PF00586">
    <property type="entry name" value="AIRS"/>
    <property type="match status" value="1"/>
</dbReference>
<feature type="domain" description="PurM-like C-terminal" evidence="4">
    <location>
        <begin position="156"/>
        <end position="308"/>
    </location>
</feature>
<dbReference type="SUPFAM" id="SSF56042">
    <property type="entry name" value="PurM C-terminal domain-like"/>
    <property type="match status" value="1"/>
</dbReference>
<dbReference type="EC" id="2.7.4.16" evidence="2"/>
<keyword evidence="6" id="KW-1185">Reference proteome</keyword>
<feature type="binding site" evidence="2">
    <location>
        <position position="32"/>
    </location>
    <ligand>
        <name>Mg(2+)</name>
        <dbReference type="ChEBI" id="CHEBI:18420"/>
        <label>3</label>
    </ligand>
</feature>
<reference evidence="5 6" key="1">
    <citation type="submission" date="2021-05" db="EMBL/GenBank/DDBJ databases">
        <title>The draft genome of Geobacter pelophilus DSM 12255.</title>
        <authorList>
            <person name="Xu Z."/>
            <person name="Masuda Y."/>
            <person name="Itoh H."/>
            <person name="Senoo K."/>
        </authorList>
    </citation>
    <scope>NUCLEOTIDE SEQUENCE [LARGE SCALE GENOMIC DNA]</scope>
    <source>
        <strain evidence="5 6">DSM 12255</strain>
    </source>
</reference>
<feature type="binding site" evidence="2">
    <location>
        <position position="49"/>
    </location>
    <ligand>
        <name>Mg(2+)</name>
        <dbReference type="ChEBI" id="CHEBI:18420"/>
        <label>1</label>
    </ligand>
</feature>
<dbReference type="CDD" id="cd02194">
    <property type="entry name" value="ThiL"/>
    <property type="match status" value="1"/>
</dbReference>
<dbReference type="PANTHER" id="PTHR30270:SF0">
    <property type="entry name" value="THIAMINE-MONOPHOSPHATE KINASE"/>
    <property type="match status" value="1"/>
</dbReference>
<proteinExistence type="inferred from homology"/>
<feature type="binding site" evidence="2">
    <location>
        <position position="323"/>
    </location>
    <ligand>
        <name>substrate</name>
    </ligand>
</feature>
<dbReference type="Gene3D" id="3.90.650.10">
    <property type="entry name" value="PurM-like C-terminal domain"/>
    <property type="match status" value="1"/>
</dbReference>
<dbReference type="InterPro" id="IPR016188">
    <property type="entry name" value="PurM-like_N"/>
</dbReference>
<feature type="binding site" evidence="2">
    <location>
        <position position="214"/>
    </location>
    <ligand>
        <name>Mg(2+)</name>
        <dbReference type="ChEBI" id="CHEBI:18420"/>
        <label>3</label>
    </ligand>
</feature>
<feature type="binding site" evidence="2">
    <location>
        <position position="48"/>
    </location>
    <ligand>
        <name>Mg(2+)</name>
        <dbReference type="ChEBI" id="CHEBI:18420"/>
        <label>1</label>
    </ligand>
</feature>
<dbReference type="InterPro" id="IPR036921">
    <property type="entry name" value="PurM-like_N_sf"/>
</dbReference>
<comment type="miscellaneous">
    <text evidence="2">Reaction mechanism of ThiL seems to utilize a direct, inline transfer of the gamma-phosphate of ATP to TMP rather than a phosphorylated enzyme intermediate.</text>
</comment>
<dbReference type="AlphaFoldDB" id="A0AAW4L032"/>
<keyword evidence="2" id="KW-0479">Metal-binding</keyword>
<feature type="binding site" evidence="2">
    <location>
        <position position="49"/>
    </location>
    <ligand>
        <name>Mg(2+)</name>
        <dbReference type="ChEBI" id="CHEBI:18420"/>
        <label>2</label>
    </ligand>
</feature>
<keyword evidence="2 5" id="KW-0418">Kinase</keyword>
<feature type="binding site" evidence="2">
    <location>
        <position position="47"/>
    </location>
    <ligand>
        <name>Mg(2+)</name>
        <dbReference type="ChEBI" id="CHEBI:18420"/>
        <label>4</label>
    </ligand>
</feature>
<feature type="binding site" evidence="2">
    <location>
        <position position="216"/>
    </location>
    <ligand>
        <name>ATP</name>
        <dbReference type="ChEBI" id="CHEBI:30616"/>
    </ligand>
</feature>
<dbReference type="GO" id="GO:0009030">
    <property type="term" value="F:thiamine-phosphate kinase activity"/>
    <property type="evidence" value="ECO:0007669"/>
    <property type="project" value="UniProtKB-UniRule"/>
</dbReference>
<feature type="binding site" evidence="2">
    <location>
        <position position="78"/>
    </location>
    <ligand>
        <name>Mg(2+)</name>
        <dbReference type="ChEBI" id="CHEBI:18420"/>
        <label>2</label>
    </ligand>
</feature>
<feature type="binding site" evidence="2">
    <location>
        <position position="56"/>
    </location>
    <ligand>
        <name>substrate</name>
    </ligand>
</feature>
<keyword evidence="1 2" id="KW-0784">Thiamine biosynthesis</keyword>
<dbReference type="GO" id="GO:0000287">
    <property type="term" value="F:magnesium ion binding"/>
    <property type="evidence" value="ECO:0007669"/>
    <property type="project" value="UniProtKB-UniRule"/>
</dbReference>
<dbReference type="Gene3D" id="3.30.1330.10">
    <property type="entry name" value="PurM-like, N-terminal domain"/>
    <property type="match status" value="1"/>
</dbReference>
<evidence type="ECO:0000256" key="2">
    <source>
        <dbReference type="HAMAP-Rule" id="MF_02128"/>
    </source>
</evidence>
<protein>
    <recommendedName>
        <fullName evidence="2">Thiamine-monophosphate kinase</fullName>
        <shortName evidence="2">TMP kinase</shortName>
        <shortName evidence="2">Thiamine-phosphate kinase</shortName>
        <ecNumber evidence="2">2.7.4.16</ecNumber>
    </recommendedName>
</protein>
<evidence type="ECO:0000256" key="1">
    <source>
        <dbReference type="ARBA" id="ARBA00022977"/>
    </source>
</evidence>
<dbReference type="HAMAP" id="MF_02128">
    <property type="entry name" value="TMP_kinase"/>
    <property type="match status" value="1"/>
</dbReference>
<dbReference type="Proteomes" id="UP000811899">
    <property type="component" value="Unassembled WGS sequence"/>
</dbReference>
<feature type="binding site" evidence="2">
    <location>
        <position position="78"/>
    </location>
    <ligand>
        <name>Mg(2+)</name>
        <dbReference type="ChEBI" id="CHEBI:18420"/>
        <label>3</label>
    </ligand>
</feature>
<dbReference type="PIRSF" id="PIRSF005303">
    <property type="entry name" value="Thiam_monoph_kin"/>
    <property type="match status" value="1"/>
</dbReference>
<dbReference type="SUPFAM" id="SSF55326">
    <property type="entry name" value="PurM N-terminal domain-like"/>
    <property type="match status" value="1"/>
</dbReference>
<dbReference type="GO" id="GO:0009228">
    <property type="term" value="P:thiamine biosynthetic process"/>
    <property type="evidence" value="ECO:0007669"/>
    <property type="project" value="UniProtKB-KW"/>
</dbReference>
<sequence>MNIASLGEFGLIGRIAERVSTKDGVRCGIGDDAAALEPAAGSVQLVTSDMLLEGVHFDLAYTPPELLGRKSLAVNLSDMAAMGGKARWFLLSLGLPAATDVTFLDRFVSGMLEMAGLYGVALVGGDTCASKSGLVISITLIGEQLPNRVVYRSGAKPGDLICVTGTLGDSALGLAELRQGKRDGVAVARHLDPVPRCSEGLMLAEAGIPSAMIDLSDGLLADLGHILEGSGAGARFEISKIPCSPHFSEHAAKLGADPLPLALSGGEDYELLFTAAPECWPDIEKLFAGAPSQVTVIGEITAAGGIQAVLPSGERYLPDSEGFRHF</sequence>
<feature type="binding site" evidence="2">
    <location>
        <position position="217"/>
    </location>
    <ligand>
        <name>Mg(2+)</name>
        <dbReference type="ChEBI" id="CHEBI:18420"/>
        <label>5</label>
    </ligand>
</feature>
<dbReference type="PANTHER" id="PTHR30270">
    <property type="entry name" value="THIAMINE-MONOPHOSPHATE KINASE"/>
    <property type="match status" value="1"/>
</dbReference>
<dbReference type="InterPro" id="IPR006283">
    <property type="entry name" value="ThiL-like"/>
</dbReference>
<comment type="caution">
    <text evidence="5">The sequence shown here is derived from an EMBL/GenBank/DDBJ whole genome shotgun (WGS) entry which is preliminary data.</text>
</comment>